<dbReference type="STRING" id="410358.Mlab_1689"/>
<dbReference type="HOGENOM" id="CLU_2079433_0_0_2"/>
<proteinExistence type="predicted"/>
<feature type="transmembrane region" description="Helical" evidence="1">
    <location>
        <begin position="39"/>
        <end position="63"/>
    </location>
</feature>
<dbReference type="Proteomes" id="UP000000365">
    <property type="component" value="Chromosome"/>
</dbReference>
<evidence type="ECO:0000313" key="3">
    <source>
        <dbReference type="Proteomes" id="UP000000365"/>
    </source>
</evidence>
<protein>
    <submittedName>
        <fullName evidence="2">Uncharacterized protein</fullName>
    </submittedName>
</protein>
<keyword evidence="1" id="KW-1133">Transmembrane helix</keyword>
<dbReference type="AlphaFoldDB" id="A2SU44"/>
<evidence type="ECO:0000256" key="1">
    <source>
        <dbReference type="SAM" id="Phobius"/>
    </source>
</evidence>
<dbReference type="KEGG" id="mla:Mlab_1689"/>
<dbReference type="GeneID" id="4795065"/>
<name>A2SU44_METLZ</name>
<feature type="transmembrane region" description="Helical" evidence="1">
    <location>
        <begin position="12"/>
        <end position="33"/>
    </location>
</feature>
<gene>
    <name evidence="2" type="ordered locus">Mlab_1689</name>
</gene>
<accession>A2SU44</accession>
<feature type="transmembrane region" description="Helical" evidence="1">
    <location>
        <begin position="75"/>
        <end position="108"/>
    </location>
</feature>
<sequence>MKITSETLAGSAGGLLYIAGSLFMLIQALMALGKTGFEASFGVTAVFILIPLVLGCLVLRYYLRPEKKPRKYRWLKLLILGILGLVFWAGYVIGPILVLCAGLAALFAKNREKRASL</sequence>
<dbReference type="EMBL" id="CP000559">
    <property type="protein sequence ID" value="ABN07850.1"/>
    <property type="molecule type" value="Genomic_DNA"/>
</dbReference>
<keyword evidence="3" id="KW-1185">Reference proteome</keyword>
<organism evidence="2 3">
    <name type="scientific">Methanocorpusculum labreanum (strain ATCC 43576 / DSM 4855 / Z)</name>
    <dbReference type="NCBI Taxonomy" id="410358"/>
    <lineage>
        <taxon>Archaea</taxon>
        <taxon>Methanobacteriati</taxon>
        <taxon>Methanobacteriota</taxon>
        <taxon>Stenosarchaea group</taxon>
        <taxon>Methanomicrobia</taxon>
        <taxon>Methanomicrobiales</taxon>
        <taxon>Methanocorpusculaceae</taxon>
        <taxon>Methanocorpusculum</taxon>
    </lineage>
</organism>
<keyword evidence="1" id="KW-0812">Transmembrane</keyword>
<dbReference type="RefSeq" id="WP_011834053.1">
    <property type="nucleotide sequence ID" value="NC_008942.1"/>
</dbReference>
<evidence type="ECO:0000313" key="2">
    <source>
        <dbReference type="EMBL" id="ABN07850.1"/>
    </source>
</evidence>
<keyword evidence="1" id="KW-0472">Membrane</keyword>
<reference evidence="2 3" key="1">
    <citation type="journal article" date="2009" name="Stand. Genomic Sci.">
        <title>Complete genome sequence of Methanocorpusculum labreanum type strain Z.</title>
        <authorList>
            <person name="Anderson I.J."/>
            <person name="Sieprawska-Lupa M."/>
            <person name="Goltsman E."/>
            <person name="Lapidus A."/>
            <person name="Copeland A."/>
            <person name="Glavina Del Rio T."/>
            <person name="Tice H."/>
            <person name="Dalin E."/>
            <person name="Barry K."/>
            <person name="Pitluck S."/>
            <person name="Hauser L."/>
            <person name="Land M."/>
            <person name="Lucas S."/>
            <person name="Richardson P."/>
            <person name="Whitman W.B."/>
            <person name="Kyrpides N.C."/>
        </authorList>
    </citation>
    <scope>NUCLEOTIDE SEQUENCE [LARGE SCALE GENOMIC DNA]</scope>
    <source>
        <strain evidence="3">ATCC 43576 / DSM 4855 / Z</strain>
    </source>
</reference>